<dbReference type="GO" id="GO:0016787">
    <property type="term" value="F:hydrolase activity"/>
    <property type="evidence" value="ECO:0007669"/>
    <property type="project" value="InterPro"/>
</dbReference>
<dbReference type="AlphaFoldDB" id="A0A4Q8XR28"/>
<dbReference type="CDD" id="cd00838">
    <property type="entry name" value="MPP_superfamily"/>
    <property type="match status" value="1"/>
</dbReference>
<reference evidence="2 3" key="1">
    <citation type="submission" date="2019-02" db="EMBL/GenBank/DDBJ databases">
        <title>The genomic architecture of introgression among sibling species of bacteria.</title>
        <authorList>
            <person name="Cavassim M.I.A."/>
            <person name="Moeskjaer S."/>
            <person name="Moslemi C."/>
            <person name="Fields B."/>
            <person name="Bachmann A."/>
            <person name="Vilhjalmsson B."/>
            <person name="Schierup M.H."/>
            <person name="Young J.P.W."/>
            <person name="Andersen S.U."/>
        </authorList>
    </citation>
    <scope>NUCLEOTIDE SEQUENCE [LARGE SCALE GENOMIC DNA]</scope>
    <source>
        <strain evidence="2 3">SM145A</strain>
        <plasmid evidence="2">pSM145A_Rh05</plasmid>
    </source>
</reference>
<comment type="caution">
    <text evidence="2">The sequence shown here is derived from an EMBL/GenBank/DDBJ whole genome shotgun (WGS) entry which is preliminary data.</text>
</comment>
<evidence type="ECO:0000313" key="2">
    <source>
        <dbReference type="EMBL" id="TAX66234.1"/>
    </source>
</evidence>
<dbReference type="Proteomes" id="UP000293652">
    <property type="component" value="Unassembled WGS sequence"/>
</dbReference>
<dbReference type="Gene3D" id="3.60.21.10">
    <property type="match status" value="2"/>
</dbReference>
<geneLocation type="plasmid" evidence="2">
    <name>pSM145A_Rh05</name>
</geneLocation>
<sequence length="566" mass="62455">MMPRSYPEIAVIADAHFHDVDADFGFSGVRIGGRAMTMRSWSDTRQSTRVFNESAGALLAALEQVQKRSIRHVVLLGDYSDDGQRATTEKLADILQRHSREHGTAFYALPGNHDIFGPRGRHHTKQFLTEGGQAILVSSDAGLAREGAVFSDRMYCEGYPDGLRAMANFGYFRRPEYIHWESPFGSSDAQEDRVYEVTSPNGVNRYRLMDASYLVEPEPGLWLLMIDANVFEPLDGTFLDGEEAAFTDSTAGGWNAMLRAKPFILSWVSDVTRRARLLDKTVLAFSHYPALDPFDGTSDAEKTLFGETNVVRRTPRREVEEAFLSAGLQVHFSGHLHVEGVTTRGYDSSRVTNIAVPSLVAFPPAFKVIRPTRHHLAVDTVGLSAIAVDRDLLSGYRLETNGRHERGADALSAESYGAFLQAHKRALVVHRYLPKEWPGEFAAAILEMNVAQAAQCVAGGVAGESDCLERSSSAQAEDLPMIDLIADWYCLRQGGHLSIEHIEPERLALYRSLTDQFGRAPDAYDGSLPSFLAVFLGALGLFLDRAAKGRPNIVVPVERAQQDVPA</sequence>
<dbReference type="InterPro" id="IPR004843">
    <property type="entry name" value="Calcineurin-like_PHP"/>
</dbReference>
<evidence type="ECO:0000259" key="1">
    <source>
        <dbReference type="Pfam" id="PF00149"/>
    </source>
</evidence>
<dbReference type="RefSeq" id="WP_130751132.1">
    <property type="nucleotide sequence ID" value="NZ_SIPC01000005.1"/>
</dbReference>
<organism evidence="2 3">
    <name type="scientific">Rhizobium leguminosarum</name>
    <dbReference type="NCBI Taxonomy" id="384"/>
    <lineage>
        <taxon>Bacteria</taxon>
        <taxon>Pseudomonadati</taxon>
        <taxon>Pseudomonadota</taxon>
        <taxon>Alphaproteobacteria</taxon>
        <taxon>Hyphomicrobiales</taxon>
        <taxon>Rhizobiaceae</taxon>
        <taxon>Rhizobium/Agrobacterium group</taxon>
        <taxon>Rhizobium</taxon>
    </lineage>
</organism>
<dbReference type="SUPFAM" id="SSF56300">
    <property type="entry name" value="Metallo-dependent phosphatases"/>
    <property type="match status" value="1"/>
</dbReference>
<gene>
    <name evidence="2" type="ORF">ELI03_32325</name>
</gene>
<accession>A0A4Q8XR28</accession>
<protein>
    <submittedName>
        <fullName evidence="2">Metallophosphoesterase</fullName>
    </submittedName>
</protein>
<feature type="domain" description="Calcineurin-like phosphoesterase" evidence="1">
    <location>
        <begin position="9"/>
        <end position="120"/>
    </location>
</feature>
<keyword evidence="2" id="KW-0614">Plasmid</keyword>
<dbReference type="EMBL" id="SIPC01000005">
    <property type="protein sequence ID" value="TAX66234.1"/>
    <property type="molecule type" value="Genomic_DNA"/>
</dbReference>
<dbReference type="Pfam" id="PF00149">
    <property type="entry name" value="Metallophos"/>
    <property type="match status" value="1"/>
</dbReference>
<name>A0A4Q8XR28_RHILE</name>
<evidence type="ECO:0000313" key="3">
    <source>
        <dbReference type="Proteomes" id="UP000293652"/>
    </source>
</evidence>
<proteinExistence type="predicted"/>
<dbReference type="InterPro" id="IPR029052">
    <property type="entry name" value="Metallo-depent_PP-like"/>
</dbReference>